<evidence type="ECO:0000256" key="1">
    <source>
        <dbReference type="ARBA" id="ARBA00023125"/>
    </source>
</evidence>
<gene>
    <name evidence="2" type="ORF">HICCMSTLAB_LOCUS6299</name>
</gene>
<dbReference type="GO" id="GO:0003677">
    <property type="term" value="F:DNA binding"/>
    <property type="evidence" value="ECO:0007669"/>
    <property type="project" value="UniProtKB-KW"/>
</dbReference>
<dbReference type="OrthoDB" id="7701645at2759"/>
<dbReference type="AlphaFoldDB" id="A0A8J2HEX5"/>
<protein>
    <recommendedName>
        <fullName evidence="4">Core-binding (CB) domain-containing protein</fullName>
    </recommendedName>
</protein>
<dbReference type="PANTHER" id="PTHR35617">
    <property type="entry name" value="PHAGE_INTEGRASE DOMAIN-CONTAINING PROTEIN"/>
    <property type="match status" value="1"/>
</dbReference>
<sequence length="165" mass="18680">MFSQAWSSITSDSFILSTISGYKIPFLSTPVQNSEPPEFSGSDSDVLAMSEASSTGREINAVGREIIWESFKSRGIKEDSIKLLMSSITPSTKKQYEKPIREWVSFCKKNNYNIFSPNEQEVMEWLVEKFNEVLSYSSLNVYRSALSFLCGDFIGKSPLICRLLK</sequence>
<feature type="non-terminal residue" evidence="2">
    <location>
        <position position="1"/>
    </location>
</feature>
<dbReference type="Proteomes" id="UP000786811">
    <property type="component" value="Unassembled WGS sequence"/>
</dbReference>
<proteinExistence type="predicted"/>
<evidence type="ECO:0008006" key="4">
    <source>
        <dbReference type="Google" id="ProtNLM"/>
    </source>
</evidence>
<dbReference type="EMBL" id="CAJNRD030001120">
    <property type="protein sequence ID" value="CAG5092667.1"/>
    <property type="molecule type" value="Genomic_DNA"/>
</dbReference>
<dbReference type="InterPro" id="IPR010998">
    <property type="entry name" value="Integrase_recombinase_N"/>
</dbReference>
<evidence type="ECO:0000313" key="3">
    <source>
        <dbReference type="Proteomes" id="UP000786811"/>
    </source>
</evidence>
<comment type="caution">
    <text evidence="2">The sequence shown here is derived from an EMBL/GenBank/DDBJ whole genome shotgun (WGS) entry which is preliminary data.</text>
</comment>
<accession>A0A8J2HEX5</accession>
<dbReference type="SUPFAM" id="SSF47823">
    <property type="entry name" value="lambda integrase-like, N-terminal domain"/>
    <property type="match status" value="1"/>
</dbReference>
<reference evidence="2" key="1">
    <citation type="submission" date="2021-04" db="EMBL/GenBank/DDBJ databases">
        <authorList>
            <person name="Chebbi M.A.C M."/>
        </authorList>
    </citation>
    <scope>NUCLEOTIDE SEQUENCE</scope>
</reference>
<dbReference type="Gene3D" id="1.10.150.130">
    <property type="match status" value="1"/>
</dbReference>
<keyword evidence="3" id="KW-1185">Reference proteome</keyword>
<name>A0A8J2HEX5_COTCN</name>
<evidence type="ECO:0000313" key="2">
    <source>
        <dbReference type="EMBL" id="CAG5092667.1"/>
    </source>
</evidence>
<keyword evidence="1" id="KW-0238">DNA-binding</keyword>
<dbReference type="PANTHER" id="PTHR35617:SF3">
    <property type="entry name" value="CORE-BINDING (CB) DOMAIN-CONTAINING PROTEIN"/>
    <property type="match status" value="1"/>
</dbReference>
<organism evidence="2 3">
    <name type="scientific">Cotesia congregata</name>
    <name type="common">Parasitoid wasp</name>
    <name type="synonym">Apanteles congregatus</name>
    <dbReference type="NCBI Taxonomy" id="51543"/>
    <lineage>
        <taxon>Eukaryota</taxon>
        <taxon>Metazoa</taxon>
        <taxon>Ecdysozoa</taxon>
        <taxon>Arthropoda</taxon>
        <taxon>Hexapoda</taxon>
        <taxon>Insecta</taxon>
        <taxon>Pterygota</taxon>
        <taxon>Neoptera</taxon>
        <taxon>Endopterygota</taxon>
        <taxon>Hymenoptera</taxon>
        <taxon>Apocrita</taxon>
        <taxon>Ichneumonoidea</taxon>
        <taxon>Braconidae</taxon>
        <taxon>Microgastrinae</taxon>
        <taxon>Cotesia</taxon>
    </lineage>
</organism>